<dbReference type="GO" id="GO:0022627">
    <property type="term" value="C:cytosolic small ribosomal subunit"/>
    <property type="evidence" value="ECO:0007669"/>
    <property type="project" value="TreeGrafter"/>
</dbReference>
<dbReference type="Pfam" id="PF16321">
    <property type="entry name" value="Ribosom_S30AE_C"/>
    <property type="match status" value="1"/>
</dbReference>
<evidence type="ECO:0000313" key="3">
    <source>
        <dbReference type="EMBL" id="OIP96632.1"/>
    </source>
</evidence>
<dbReference type="NCBIfam" id="TIGR00741">
    <property type="entry name" value="yfiA"/>
    <property type="match status" value="1"/>
</dbReference>
<evidence type="ECO:0000259" key="2">
    <source>
        <dbReference type="Pfam" id="PF16321"/>
    </source>
</evidence>
<dbReference type="STRING" id="1817892.AUK40_04715"/>
<dbReference type="Gene3D" id="3.30.505.50">
    <property type="entry name" value="Sigma 54 modulation/S30EA ribosomal protein, C-terminal domain"/>
    <property type="match status" value="1"/>
</dbReference>
<keyword evidence="1" id="KW-0810">Translation regulation</keyword>
<dbReference type="PANTHER" id="PTHR33231">
    <property type="entry name" value="30S RIBOSOMAL PROTEIN"/>
    <property type="match status" value="1"/>
</dbReference>
<comment type="caution">
    <text evidence="3">The sequence shown here is derived from an EMBL/GenBank/DDBJ whole genome shotgun (WGS) entry which is preliminary data.</text>
</comment>
<gene>
    <name evidence="3" type="ORF">AUK40_04715</name>
</gene>
<dbReference type="InterPro" id="IPR038416">
    <property type="entry name" value="Ribosom_S30AE_C_sf"/>
</dbReference>
<organism evidence="3 4">
    <name type="scientific">Candidatus Wirthbacteria bacterium CG2_30_54_11</name>
    <dbReference type="NCBI Taxonomy" id="1817892"/>
    <lineage>
        <taxon>Bacteria</taxon>
        <taxon>Candidatus Wirthbacteria</taxon>
    </lineage>
</organism>
<evidence type="ECO:0000313" key="4">
    <source>
        <dbReference type="Proteomes" id="UP000183245"/>
    </source>
</evidence>
<dbReference type="Pfam" id="PF02482">
    <property type="entry name" value="Ribosomal_S30AE"/>
    <property type="match status" value="1"/>
</dbReference>
<sequence>MQWIFQSKQVDVPPQCRSYMEDKLQKLDKVLFESVNSGEVMVRKLKHSSKEHMYAVQLTVMIASTFLRSEERGITIETAFDIALERLKNQAGRFKDKKQQKVGRTRNQLSIFGSEKELKRSKRVKTKPMFLNDAIEQMELLDHDFYIFLNIDTRRVSVVYRREDGEYGLLEPDEE</sequence>
<dbReference type="SUPFAM" id="SSF69754">
    <property type="entry name" value="Ribosome binding protein Y (YfiA homologue)"/>
    <property type="match status" value="1"/>
</dbReference>
<dbReference type="InterPro" id="IPR003489">
    <property type="entry name" value="RHF/RaiA"/>
</dbReference>
<dbReference type="GO" id="GO:0043024">
    <property type="term" value="F:ribosomal small subunit binding"/>
    <property type="evidence" value="ECO:0007669"/>
    <property type="project" value="TreeGrafter"/>
</dbReference>
<dbReference type="AlphaFoldDB" id="A0A1J5IZG6"/>
<dbReference type="PANTHER" id="PTHR33231:SF1">
    <property type="entry name" value="30S RIBOSOMAL PROTEIN"/>
    <property type="match status" value="1"/>
</dbReference>
<accession>A0A1J5IZG6</accession>
<dbReference type="InterPro" id="IPR050574">
    <property type="entry name" value="HPF/YfiA_ribosome-assoc"/>
</dbReference>
<dbReference type="GO" id="GO:0045900">
    <property type="term" value="P:negative regulation of translational elongation"/>
    <property type="evidence" value="ECO:0007669"/>
    <property type="project" value="TreeGrafter"/>
</dbReference>
<name>A0A1J5IZG6_9BACT</name>
<dbReference type="InterPro" id="IPR032528">
    <property type="entry name" value="Ribosom_S30AE_C"/>
</dbReference>
<dbReference type="Proteomes" id="UP000183245">
    <property type="component" value="Unassembled WGS sequence"/>
</dbReference>
<dbReference type="Gene3D" id="3.30.160.100">
    <property type="entry name" value="Ribosome hibernation promotion factor-like"/>
    <property type="match status" value="1"/>
</dbReference>
<reference evidence="3 4" key="1">
    <citation type="journal article" date="2016" name="Environ. Microbiol.">
        <title>Genomic resolution of a cold subsurface aquifer community provides metabolic insights for novel microbes adapted to high CO concentrations.</title>
        <authorList>
            <person name="Probst A.J."/>
            <person name="Castelle C.J."/>
            <person name="Singh A."/>
            <person name="Brown C.T."/>
            <person name="Anantharaman K."/>
            <person name="Sharon I."/>
            <person name="Hug L.A."/>
            <person name="Burstein D."/>
            <person name="Emerson J.B."/>
            <person name="Thomas B.C."/>
            <person name="Banfield J.F."/>
        </authorList>
    </citation>
    <scope>NUCLEOTIDE SEQUENCE [LARGE SCALE GENOMIC DNA]</scope>
    <source>
        <strain evidence="3">CG2_30_54_11</strain>
    </source>
</reference>
<proteinExistence type="predicted"/>
<feature type="domain" description="Sigma 54 modulation/S30EA ribosomal protein C-terminal" evidence="2">
    <location>
        <begin position="115"/>
        <end position="169"/>
    </location>
</feature>
<evidence type="ECO:0000256" key="1">
    <source>
        <dbReference type="ARBA" id="ARBA00022845"/>
    </source>
</evidence>
<dbReference type="InterPro" id="IPR036567">
    <property type="entry name" value="RHF-like"/>
</dbReference>
<protein>
    <submittedName>
        <fullName evidence="3">Ribosomal subunit interface protein</fullName>
    </submittedName>
</protein>
<dbReference type="EMBL" id="MNZT01000081">
    <property type="protein sequence ID" value="OIP96632.1"/>
    <property type="molecule type" value="Genomic_DNA"/>
</dbReference>